<dbReference type="Proteomes" id="UP000294194">
    <property type="component" value="Unassembled WGS sequence"/>
</dbReference>
<dbReference type="InterPro" id="IPR021139">
    <property type="entry name" value="NYN"/>
</dbReference>
<dbReference type="Pfam" id="PF01936">
    <property type="entry name" value="NYN"/>
    <property type="match status" value="1"/>
</dbReference>
<dbReference type="InterPro" id="IPR025605">
    <property type="entry name" value="OST-HTH/LOTUS_dom"/>
</dbReference>
<reference evidence="4" key="1">
    <citation type="submission" date="2019-02" db="EMBL/GenBank/DDBJ databases">
        <title>Glaciihabitans arcticus sp. nov., a psychrotolerant bacterium isolated from polar soil.</title>
        <authorList>
            <person name="Dahal R.H."/>
        </authorList>
    </citation>
    <scope>NUCLEOTIDE SEQUENCE [LARGE SCALE GENOMIC DNA]</scope>
    <source>
        <strain evidence="4">RP-3-7</strain>
    </source>
</reference>
<dbReference type="Gene3D" id="3.40.50.1010">
    <property type="entry name" value="5'-nuclease"/>
    <property type="match status" value="1"/>
</dbReference>
<organism evidence="3 4">
    <name type="scientific">Glaciihabitans arcticus</name>
    <dbReference type="NCBI Taxonomy" id="2668039"/>
    <lineage>
        <taxon>Bacteria</taxon>
        <taxon>Bacillati</taxon>
        <taxon>Actinomycetota</taxon>
        <taxon>Actinomycetes</taxon>
        <taxon>Micrococcales</taxon>
        <taxon>Microbacteriaceae</taxon>
        <taxon>Glaciihabitans</taxon>
    </lineage>
</organism>
<dbReference type="Gene3D" id="3.30.420.610">
    <property type="entry name" value="LOTUS domain-like"/>
    <property type="match status" value="1"/>
</dbReference>
<dbReference type="EMBL" id="SISG01000001">
    <property type="protein sequence ID" value="TBN57214.1"/>
    <property type="molecule type" value="Genomic_DNA"/>
</dbReference>
<dbReference type="PROSITE" id="PS51644">
    <property type="entry name" value="HTH_OST"/>
    <property type="match status" value="1"/>
</dbReference>
<accession>A0A4Q9GSU5</accession>
<comment type="caution">
    <text evidence="3">The sequence shown here is derived from an EMBL/GenBank/DDBJ whole genome shotgun (WGS) entry which is preliminary data.</text>
</comment>
<feature type="domain" description="HTH OST-type" evidence="2">
    <location>
        <begin position="222"/>
        <end position="298"/>
    </location>
</feature>
<evidence type="ECO:0000259" key="2">
    <source>
        <dbReference type="PROSITE" id="PS51644"/>
    </source>
</evidence>
<gene>
    <name evidence="3" type="ORF">EYE40_07275</name>
</gene>
<keyword evidence="4" id="KW-1185">Reference proteome</keyword>
<dbReference type="CDD" id="cd11297">
    <property type="entry name" value="PIN_LabA-like_N_1"/>
    <property type="match status" value="1"/>
</dbReference>
<sequence length="298" mass="32979">MPESSEARVAVYIDFDNIVISRYAQVHPKNQRENLSRIDAIKLNDDAELGKRLESATVDIGAILDFATSFGSVVISRAYADWSAVVNARYRQQLINRAVDLVQLFPTSGQKNGADIRLAIDAVEDLFRLPDITHVVIVAGDSDYIALAQRSKRLGRRVIGIGVAGSTSESLAAACDEFADYDTLVDAEDEPEEEPKPILTTTEPVAKEPAAKKKAPQNAPDPKRAAGRLLRKSVQLLQDKEDGDWVLSTSVKNQMLRIDPTFSEKALGFKTFTDFVKDYNSIVERDDSTSIRKLRLRA</sequence>
<dbReference type="AlphaFoldDB" id="A0A4Q9GSU5"/>
<evidence type="ECO:0000313" key="3">
    <source>
        <dbReference type="EMBL" id="TBN57214.1"/>
    </source>
</evidence>
<name>A0A4Q9GSU5_9MICO</name>
<proteinExistence type="predicted"/>
<dbReference type="CDD" id="cd10146">
    <property type="entry name" value="LabA_like_C"/>
    <property type="match status" value="1"/>
</dbReference>
<feature type="region of interest" description="Disordered" evidence="1">
    <location>
        <begin position="187"/>
        <end position="226"/>
    </location>
</feature>
<dbReference type="PANTHER" id="PTHR35811:SF1">
    <property type="entry name" value="HTH OST-TYPE DOMAIN-CONTAINING PROTEIN"/>
    <property type="match status" value="1"/>
</dbReference>
<dbReference type="PANTHER" id="PTHR35811">
    <property type="entry name" value="SLR1870 PROTEIN"/>
    <property type="match status" value="1"/>
</dbReference>
<dbReference type="Pfam" id="PF12872">
    <property type="entry name" value="OST-HTH"/>
    <property type="match status" value="1"/>
</dbReference>
<evidence type="ECO:0000313" key="4">
    <source>
        <dbReference type="Proteomes" id="UP000294194"/>
    </source>
</evidence>
<evidence type="ECO:0000256" key="1">
    <source>
        <dbReference type="SAM" id="MobiDB-lite"/>
    </source>
</evidence>
<dbReference type="RefSeq" id="WP_130981325.1">
    <property type="nucleotide sequence ID" value="NZ_SISG01000001.1"/>
</dbReference>
<dbReference type="InterPro" id="IPR041966">
    <property type="entry name" value="LOTUS-like"/>
</dbReference>
<protein>
    <submittedName>
        <fullName evidence="3">NYN domain-containing protein</fullName>
    </submittedName>
</protein>
<dbReference type="GO" id="GO:0004540">
    <property type="term" value="F:RNA nuclease activity"/>
    <property type="evidence" value="ECO:0007669"/>
    <property type="project" value="InterPro"/>
</dbReference>